<organism evidence="18 19">
    <name type="scientific">Pseudochelatococcus lubricantis</name>
    <dbReference type="NCBI Taxonomy" id="1538102"/>
    <lineage>
        <taxon>Bacteria</taxon>
        <taxon>Pseudomonadati</taxon>
        <taxon>Pseudomonadota</taxon>
        <taxon>Alphaproteobacteria</taxon>
        <taxon>Hyphomicrobiales</taxon>
        <taxon>Chelatococcaceae</taxon>
        <taxon>Pseudochelatococcus</taxon>
    </lineage>
</organism>
<evidence type="ECO:0000256" key="7">
    <source>
        <dbReference type="ARBA" id="ARBA00022781"/>
    </source>
</evidence>
<evidence type="ECO:0000256" key="4">
    <source>
        <dbReference type="ARBA" id="ARBA00022475"/>
    </source>
</evidence>
<evidence type="ECO:0000256" key="17">
    <source>
        <dbReference type="SAM" id="Coils"/>
    </source>
</evidence>
<dbReference type="EMBL" id="JAASQI010000002">
    <property type="protein sequence ID" value="NIJ57279.1"/>
    <property type="molecule type" value="Genomic_DNA"/>
</dbReference>
<dbReference type="Pfam" id="PF00430">
    <property type="entry name" value="ATP-synt_B"/>
    <property type="match status" value="1"/>
</dbReference>
<dbReference type="PANTHER" id="PTHR33445">
    <property type="entry name" value="ATP SYNTHASE SUBUNIT B', CHLOROPLASTIC"/>
    <property type="match status" value="1"/>
</dbReference>
<dbReference type="InterPro" id="IPR050059">
    <property type="entry name" value="ATP_synthase_B_chain"/>
</dbReference>
<keyword evidence="3 15" id="KW-0813">Transport</keyword>
<evidence type="ECO:0000256" key="15">
    <source>
        <dbReference type="HAMAP-Rule" id="MF_01398"/>
    </source>
</evidence>
<comment type="subcellular location">
    <subcellularLocation>
        <location evidence="1">Cell inner membrane</location>
        <topology evidence="1">Single-pass membrane protein</topology>
    </subcellularLocation>
    <subcellularLocation>
        <location evidence="15">Cell membrane</location>
        <topology evidence="15">Single-pass membrane protein</topology>
    </subcellularLocation>
</comment>
<keyword evidence="8 15" id="KW-1133">Transmembrane helix</keyword>
<dbReference type="Proteomes" id="UP001429580">
    <property type="component" value="Unassembled WGS sequence"/>
</dbReference>
<comment type="caution">
    <text evidence="18">The sequence shown here is derived from an EMBL/GenBank/DDBJ whole genome shotgun (WGS) entry which is preliminary data.</text>
</comment>
<evidence type="ECO:0000256" key="11">
    <source>
        <dbReference type="ARBA" id="ARBA00023310"/>
    </source>
</evidence>
<comment type="function">
    <text evidence="12 15">F(1)F(0) ATP synthase produces ATP from ADP in the presence of a proton or sodium gradient. F-type ATPases consist of two structural domains, F(1) containing the extramembraneous catalytic core and F(0) containing the membrane proton channel, linked together by a central stalk and a peripheral stalk. During catalysis, ATP synthesis in the catalytic domain of F(1) is coupled via a rotary mechanism of the central stalk subunits to proton translocation.</text>
</comment>
<protein>
    <recommendedName>
        <fullName evidence="15">ATP synthase subunit b</fullName>
    </recommendedName>
    <alternativeName>
        <fullName evidence="15">ATP synthase F(0) sector subunit b</fullName>
    </alternativeName>
    <alternativeName>
        <fullName evidence="15">ATPase subunit I</fullName>
    </alternativeName>
    <alternativeName>
        <fullName evidence="15">F-type ATPase subunit b</fullName>
        <shortName evidence="15">F-ATPase subunit b</shortName>
    </alternativeName>
</protein>
<evidence type="ECO:0000256" key="6">
    <source>
        <dbReference type="ARBA" id="ARBA00022692"/>
    </source>
</evidence>
<comment type="function">
    <text evidence="13">Component of the F(0) channel, it forms part of the peripheral stalk, linking F(1) to F(0). The b'-subunit is a diverged and duplicated form of b found in plants and photosynthetic bacteria.</text>
</comment>
<reference evidence="18 19" key="1">
    <citation type="submission" date="2020-03" db="EMBL/GenBank/DDBJ databases">
        <title>Genomic Encyclopedia of Type Strains, Phase IV (KMG-IV): sequencing the most valuable type-strain genomes for metagenomic binning, comparative biology and taxonomic classification.</title>
        <authorList>
            <person name="Goeker M."/>
        </authorList>
    </citation>
    <scope>NUCLEOTIDE SEQUENCE [LARGE SCALE GENOMIC DNA]</scope>
    <source>
        <strain evidence="18 19">DSM 103870</strain>
    </source>
</reference>
<evidence type="ECO:0000256" key="2">
    <source>
        <dbReference type="ARBA" id="ARBA00005513"/>
    </source>
</evidence>
<evidence type="ECO:0000256" key="10">
    <source>
        <dbReference type="ARBA" id="ARBA00023136"/>
    </source>
</evidence>
<evidence type="ECO:0000313" key="18">
    <source>
        <dbReference type="EMBL" id="NIJ57279.1"/>
    </source>
</evidence>
<dbReference type="InterPro" id="IPR002146">
    <property type="entry name" value="ATP_synth_b/b'su_bac/chlpt"/>
</dbReference>
<evidence type="ECO:0000256" key="9">
    <source>
        <dbReference type="ARBA" id="ARBA00023065"/>
    </source>
</evidence>
<keyword evidence="4 15" id="KW-1003">Cell membrane</keyword>
<evidence type="ECO:0000256" key="13">
    <source>
        <dbReference type="ARBA" id="ARBA00025614"/>
    </source>
</evidence>
<evidence type="ECO:0000256" key="14">
    <source>
        <dbReference type="ARBA" id="ARBA00025830"/>
    </source>
</evidence>
<evidence type="ECO:0000313" key="19">
    <source>
        <dbReference type="Proteomes" id="UP001429580"/>
    </source>
</evidence>
<proteinExistence type="inferred from homology"/>
<dbReference type="CDD" id="cd06503">
    <property type="entry name" value="ATP-synt_Fo_b"/>
    <property type="match status" value="1"/>
</dbReference>
<evidence type="ECO:0000256" key="16">
    <source>
        <dbReference type="RuleBase" id="RU003848"/>
    </source>
</evidence>
<name>A0ABX0UZJ7_9HYPH</name>
<sequence length="178" mass="18990">MAEAIKTGAEVAHEVGFPPFNAETFASQLFWLAVTFAFLYWFVSKIALPRIAAVIADRKQRIDTDLDDAARLKAQADEAFKAYEAELATAKANARSIAEDTRARLSAESDARRKSLEQDLSARIAAAEKTIADTKTQALTHVGEIAGDAASAIVERILGSAPTAIAVDAAVKSALDGR</sequence>
<dbReference type="PANTHER" id="PTHR33445:SF1">
    <property type="entry name" value="ATP SYNTHASE SUBUNIT B"/>
    <property type="match status" value="1"/>
</dbReference>
<evidence type="ECO:0000256" key="3">
    <source>
        <dbReference type="ARBA" id="ARBA00022448"/>
    </source>
</evidence>
<keyword evidence="5 15" id="KW-0138">CF(0)</keyword>
<keyword evidence="6 15" id="KW-0812">Transmembrane</keyword>
<dbReference type="HAMAP" id="MF_01398">
    <property type="entry name" value="ATP_synth_b_bprime"/>
    <property type="match status" value="1"/>
</dbReference>
<evidence type="ECO:0000256" key="12">
    <source>
        <dbReference type="ARBA" id="ARBA00025198"/>
    </source>
</evidence>
<keyword evidence="10 15" id="KW-0472">Membrane</keyword>
<keyword evidence="7 15" id="KW-0375">Hydrogen ion transport</keyword>
<keyword evidence="9 15" id="KW-0406">Ion transport</keyword>
<feature type="transmembrane region" description="Helical" evidence="15">
    <location>
        <begin position="25"/>
        <end position="43"/>
    </location>
</feature>
<keyword evidence="11 15" id="KW-0066">ATP synthesis</keyword>
<dbReference type="RefSeq" id="WP_166949637.1">
    <property type="nucleotide sequence ID" value="NZ_JAASQI010000002.1"/>
</dbReference>
<comment type="subunit">
    <text evidence="14 15">F-type ATPases have 2 components, F(1) - the catalytic core - and F(0) - the membrane proton channel. F(1) has five subunits: alpha(3), beta(3), gamma(1), delta(1), epsilon(1). F(0) has three main subunits: a(1), b(2) and c(10-14). The alpha and beta chains form an alternating ring which encloses part of the gamma chain. F(1) is attached to F(0) by a central stalk formed by the gamma and epsilon chains, while a peripheral stalk is formed by the delta and b chains.</text>
</comment>
<gene>
    <name evidence="15" type="primary">atpF</name>
    <name evidence="18" type="ORF">FHS82_001105</name>
</gene>
<keyword evidence="19" id="KW-1185">Reference proteome</keyword>
<evidence type="ECO:0000256" key="1">
    <source>
        <dbReference type="ARBA" id="ARBA00004377"/>
    </source>
</evidence>
<comment type="similarity">
    <text evidence="2 15 16">Belongs to the ATPase B chain family.</text>
</comment>
<keyword evidence="17" id="KW-0175">Coiled coil</keyword>
<evidence type="ECO:0000256" key="8">
    <source>
        <dbReference type="ARBA" id="ARBA00022989"/>
    </source>
</evidence>
<evidence type="ECO:0000256" key="5">
    <source>
        <dbReference type="ARBA" id="ARBA00022547"/>
    </source>
</evidence>
<feature type="coiled-coil region" evidence="17">
    <location>
        <begin position="66"/>
        <end position="137"/>
    </location>
</feature>
<accession>A0ABX0UZJ7</accession>